<protein>
    <submittedName>
        <fullName evidence="1">Uncharacterized protein</fullName>
    </submittedName>
</protein>
<reference evidence="1" key="1">
    <citation type="submission" date="2020-05" db="EMBL/GenBank/DDBJ databases">
        <authorList>
            <person name="Chiriac C."/>
            <person name="Salcher M."/>
            <person name="Ghai R."/>
            <person name="Kavagutti S V."/>
        </authorList>
    </citation>
    <scope>NUCLEOTIDE SEQUENCE</scope>
</reference>
<name>A0A6J5RAF8_9CAUD</name>
<organism evidence="1">
    <name type="scientific">uncultured Caudovirales phage</name>
    <dbReference type="NCBI Taxonomy" id="2100421"/>
    <lineage>
        <taxon>Viruses</taxon>
        <taxon>Duplodnaviria</taxon>
        <taxon>Heunggongvirae</taxon>
        <taxon>Uroviricota</taxon>
        <taxon>Caudoviricetes</taxon>
        <taxon>Peduoviridae</taxon>
        <taxon>Maltschvirus</taxon>
        <taxon>Maltschvirus maltsch</taxon>
    </lineage>
</organism>
<evidence type="ECO:0000313" key="1">
    <source>
        <dbReference type="EMBL" id="CAB4190501.1"/>
    </source>
</evidence>
<accession>A0A6J5RAF8</accession>
<proteinExistence type="predicted"/>
<sequence length="125" mass="13474">MSILDTLRSSVAIANKILNPLQVDSNGAGIVTYEKWLDTDGAGLHRRLSAVQVPAIVDWDQRHVRSFTGEMVTCRASVTFLDPAVIVNVNDKITLPDGSTGPILSMRGPMDAVTGRPLITEVFLG</sequence>
<dbReference type="EMBL" id="LR797148">
    <property type="protein sequence ID" value="CAB4190501.1"/>
    <property type="molecule type" value="Genomic_DNA"/>
</dbReference>
<gene>
    <name evidence="1" type="ORF">UFOVP1196_64</name>
</gene>